<evidence type="ECO:0000256" key="3">
    <source>
        <dbReference type="ARBA" id="ARBA00023002"/>
    </source>
</evidence>
<dbReference type="InterPro" id="IPR036291">
    <property type="entry name" value="NAD(P)-bd_dom_sf"/>
</dbReference>
<comment type="similarity">
    <text evidence="1 4">Belongs to the short-chain dehydrogenases/reductases (SDR) family.</text>
</comment>
<protein>
    <recommendedName>
        <fullName evidence="7">Oxidoreductase, short chain dehydrogenase/reductase family protein</fullName>
    </recommendedName>
</protein>
<dbReference type="STRING" id="6198.A0A074ZLH3"/>
<dbReference type="Gene3D" id="3.40.50.720">
    <property type="entry name" value="NAD(P)-binding Rossmann-like Domain"/>
    <property type="match status" value="1"/>
</dbReference>
<dbReference type="RefSeq" id="XP_009168068.1">
    <property type="nucleotide sequence ID" value="XM_009169804.1"/>
</dbReference>
<reference evidence="5 6" key="1">
    <citation type="submission" date="2013-11" db="EMBL/GenBank/DDBJ databases">
        <title>Opisthorchis viverrini - life in the bile duct.</title>
        <authorList>
            <person name="Young N.D."/>
            <person name="Nagarajan N."/>
            <person name="Lin S.J."/>
            <person name="Korhonen P.K."/>
            <person name="Jex A.R."/>
            <person name="Hall R.S."/>
            <person name="Safavi-Hemami H."/>
            <person name="Kaewkong W."/>
            <person name="Bertrand D."/>
            <person name="Gao S."/>
            <person name="Seet Q."/>
            <person name="Wongkham S."/>
            <person name="Teh B.T."/>
            <person name="Wongkham C."/>
            <person name="Intapan P.M."/>
            <person name="Maleewong W."/>
            <person name="Yang X."/>
            <person name="Hu M."/>
            <person name="Wang Z."/>
            <person name="Hofmann A."/>
            <person name="Sternberg P.W."/>
            <person name="Tan P."/>
            <person name="Wang J."/>
            <person name="Gasser R.B."/>
        </authorList>
    </citation>
    <scope>NUCLEOTIDE SEQUENCE [LARGE SCALE GENOMIC DNA]</scope>
</reference>
<dbReference type="KEGG" id="ovi:T265_04936"/>
<evidence type="ECO:0000256" key="4">
    <source>
        <dbReference type="RuleBase" id="RU000363"/>
    </source>
</evidence>
<gene>
    <name evidence="5" type="ORF">T265_04936</name>
</gene>
<keyword evidence="2" id="KW-0521">NADP</keyword>
<dbReference type="FunFam" id="3.40.50.720:FF:000137">
    <property type="entry name" value="Hydroxysteroid (17-beta) dehydrogenase 3"/>
    <property type="match status" value="1"/>
</dbReference>
<dbReference type="SUPFAM" id="SSF51735">
    <property type="entry name" value="NAD(P)-binding Rossmann-fold domains"/>
    <property type="match status" value="1"/>
</dbReference>
<dbReference type="PRINTS" id="PR00080">
    <property type="entry name" value="SDRFAMILY"/>
</dbReference>
<keyword evidence="6" id="KW-1185">Reference proteome</keyword>
<accession>A0A074ZLH3</accession>
<dbReference type="AlphaFoldDB" id="A0A074ZLH3"/>
<name>A0A074ZLH3_OPIVI</name>
<keyword evidence="3" id="KW-0560">Oxidoreductase</keyword>
<dbReference type="OrthoDB" id="5545019at2759"/>
<dbReference type="Proteomes" id="UP000054324">
    <property type="component" value="Unassembled WGS sequence"/>
</dbReference>
<dbReference type="CTD" id="20319118"/>
<dbReference type="Pfam" id="PF00106">
    <property type="entry name" value="adh_short"/>
    <property type="match status" value="1"/>
</dbReference>
<proteinExistence type="inferred from homology"/>
<evidence type="ECO:0000313" key="5">
    <source>
        <dbReference type="EMBL" id="KER28178.1"/>
    </source>
</evidence>
<dbReference type="PIRSF" id="PIRSF000126">
    <property type="entry name" value="11-beta-HSD1"/>
    <property type="match status" value="1"/>
</dbReference>
<dbReference type="InterPro" id="IPR051019">
    <property type="entry name" value="VLCFA-Steroid_DH"/>
</dbReference>
<dbReference type="PRINTS" id="PR00081">
    <property type="entry name" value="GDHRDH"/>
</dbReference>
<dbReference type="EMBL" id="KL596705">
    <property type="protein sequence ID" value="KER28178.1"/>
    <property type="molecule type" value="Genomic_DNA"/>
</dbReference>
<evidence type="ECO:0000256" key="1">
    <source>
        <dbReference type="ARBA" id="ARBA00006484"/>
    </source>
</evidence>
<evidence type="ECO:0000256" key="2">
    <source>
        <dbReference type="ARBA" id="ARBA00022857"/>
    </source>
</evidence>
<dbReference type="PANTHER" id="PTHR43899">
    <property type="entry name" value="RH59310P"/>
    <property type="match status" value="1"/>
</dbReference>
<dbReference type="CDD" id="cd05356">
    <property type="entry name" value="17beta-HSD1_like_SDR_c"/>
    <property type="match status" value="1"/>
</dbReference>
<evidence type="ECO:0000313" key="6">
    <source>
        <dbReference type="Proteomes" id="UP000054324"/>
    </source>
</evidence>
<dbReference type="GO" id="GO:0016491">
    <property type="term" value="F:oxidoreductase activity"/>
    <property type="evidence" value="ECO:0007669"/>
    <property type="project" value="UniProtKB-KW"/>
</dbReference>
<sequence length="306" mass="34771">MMTFYEVAGVVATTGIIYKVFYPFLRVLFYFTIGKRIFSKRNLLPKFGEWAIITGGADGIGKAFAQELASDGLNIFILGRAEEKLKSVASDLERTYRVQAKYLTVDFTRHDIYERIEDGIRKLSSIACLVNNVGMINQHWEEFGLEPTLTTAKIQRMITCNSISTACMTRVLLPRMLSQTTGSAIINISSASSQLPLPYHVLYASTKAFVTQFSDCLEAELERSSVIVQCYCPMYVKSNMFDVKHCFTIPDTRTFARSALDMFGVERHTTGYFAHSLQTALYTLAPRPGMTYTIHMDYLWNHKRNR</sequence>
<dbReference type="PANTHER" id="PTHR43899:SF13">
    <property type="entry name" value="RH59310P"/>
    <property type="match status" value="1"/>
</dbReference>
<evidence type="ECO:0008006" key="7">
    <source>
        <dbReference type="Google" id="ProtNLM"/>
    </source>
</evidence>
<dbReference type="GeneID" id="20319118"/>
<organism evidence="5 6">
    <name type="scientific">Opisthorchis viverrini</name>
    <name type="common">Southeast Asian liver fluke</name>
    <dbReference type="NCBI Taxonomy" id="6198"/>
    <lineage>
        <taxon>Eukaryota</taxon>
        <taxon>Metazoa</taxon>
        <taxon>Spiralia</taxon>
        <taxon>Lophotrochozoa</taxon>
        <taxon>Platyhelminthes</taxon>
        <taxon>Trematoda</taxon>
        <taxon>Digenea</taxon>
        <taxon>Opisthorchiida</taxon>
        <taxon>Opisthorchiata</taxon>
        <taxon>Opisthorchiidae</taxon>
        <taxon>Opisthorchis</taxon>
    </lineage>
</organism>
<dbReference type="InterPro" id="IPR002347">
    <property type="entry name" value="SDR_fam"/>
</dbReference>
<dbReference type="GO" id="GO:0005783">
    <property type="term" value="C:endoplasmic reticulum"/>
    <property type="evidence" value="ECO:0007669"/>
    <property type="project" value="TreeGrafter"/>
</dbReference>